<dbReference type="OrthoDB" id="443772at2759"/>
<proteinExistence type="predicted"/>
<protein>
    <submittedName>
        <fullName evidence="2">Uncharacterized protein</fullName>
    </submittedName>
</protein>
<reference evidence="2" key="1">
    <citation type="journal article" date="2020" name="Stud. Mycol.">
        <title>101 Dothideomycetes genomes: a test case for predicting lifestyles and emergence of pathogens.</title>
        <authorList>
            <person name="Haridas S."/>
            <person name="Albert R."/>
            <person name="Binder M."/>
            <person name="Bloem J."/>
            <person name="Labutti K."/>
            <person name="Salamov A."/>
            <person name="Andreopoulos B."/>
            <person name="Baker S."/>
            <person name="Barry K."/>
            <person name="Bills G."/>
            <person name="Bluhm B."/>
            <person name="Cannon C."/>
            <person name="Castanera R."/>
            <person name="Culley D."/>
            <person name="Daum C."/>
            <person name="Ezra D."/>
            <person name="Gonzalez J."/>
            <person name="Henrissat B."/>
            <person name="Kuo A."/>
            <person name="Liang C."/>
            <person name="Lipzen A."/>
            <person name="Lutzoni F."/>
            <person name="Magnuson J."/>
            <person name="Mondo S."/>
            <person name="Nolan M."/>
            <person name="Ohm R."/>
            <person name="Pangilinan J."/>
            <person name="Park H.-J."/>
            <person name="Ramirez L."/>
            <person name="Alfaro M."/>
            <person name="Sun H."/>
            <person name="Tritt A."/>
            <person name="Yoshinaga Y."/>
            <person name="Zwiers L.-H."/>
            <person name="Turgeon B."/>
            <person name="Goodwin S."/>
            <person name="Spatafora J."/>
            <person name="Crous P."/>
            <person name="Grigoriev I."/>
        </authorList>
    </citation>
    <scope>NUCLEOTIDE SEQUENCE</scope>
    <source>
        <strain evidence="2">CBS 123094</strain>
    </source>
</reference>
<accession>A0A6A5WTW6</accession>
<sequence>MPSPDKNIIFGTLESPTSTQSLDPCACCDPPPPPAHNAPTTPPPADNFDVPANHPTNTVFYLTLTAPHTDNFAIRGPAADFRGLLPHILAASSNSPEAIRKLAILRGDEEFGFDDLGFSTFIIPLARGAYIALKVVRKVNEPVTRLLRYGGGSPIYLITSHGPLSHDISTGSRIVSSGRAKGRAANSRLVGSAVDFERAKRIARETLLDREGKDKMKWTESGTKSSWLVFGMDEKALWEVRVEMVEHRTLGGMMG</sequence>
<dbReference type="EMBL" id="ML977568">
    <property type="protein sequence ID" value="KAF2004179.1"/>
    <property type="molecule type" value="Genomic_DNA"/>
</dbReference>
<gene>
    <name evidence="2" type="ORF">P154DRAFT_572214</name>
</gene>
<evidence type="ECO:0000313" key="2">
    <source>
        <dbReference type="EMBL" id="KAF2004179.1"/>
    </source>
</evidence>
<name>A0A6A5WTW6_9PLEO</name>
<evidence type="ECO:0000256" key="1">
    <source>
        <dbReference type="SAM" id="MobiDB-lite"/>
    </source>
</evidence>
<feature type="region of interest" description="Disordered" evidence="1">
    <location>
        <begin position="1"/>
        <end position="22"/>
    </location>
</feature>
<evidence type="ECO:0000313" key="3">
    <source>
        <dbReference type="Proteomes" id="UP000799779"/>
    </source>
</evidence>
<keyword evidence="3" id="KW-1185">Reference proteome</keyword>
<dbReference type="Proteomes" id="UP000799779">
    <property type="component" value="Unassembled WGS sequence"/>
</dbReference>
<organism evidence="2 3">
    <name type="scientific">Amniculicola lignicola CBS 123094</name>
    <dbReference type="NCBI Taxonomy" id="1392246"/>
    <lineage>
        <taxon>Eukaryota</taxon>
        <taxon>Fungi</taxon>
        <taxon>Dikarya</taxon>
        <taxon>Ascomycota</taxon>
        <taxon>Pezizomycotina</taxon>
        <taxon>Dothideomycetes</taxon>
        <taxon>Pleosporomycetidae</taxon>
        <taxon>Pleosporales</taxon>
        <taxon>Amniculicolaceae</taxon>
        <taxon>Amniculicola</taxon>
    </lineage>
</organism>
<dbReference type="AlphaFoldDB" id="A0A6A5WTW6"/>